<gene>
    <name evidence="2" type="ORF">B9G39_02220</name>
</gene>
<feature type="transmembrane region" description="Helical" evidence="1">
    <location>
        <begin position="20"/>
        <end position="39"/>
    </location>
</feature>
<evidence type="ECO:0000313" key="3">
    <source>
        <dbReference type="Proteomes" id="UP000257039"/>
    </source>
</evidence>
<feature type="transmembrane region" description="Helical" evidence="1">
    <location>
        <begin position="46"/>
        <end position="64"/>
    </location>
</feature>
<accession>A0A4V1IN35</accession>
<evidence type="ECO:0000256" key="1">
    <source>
        <dbReference type="SAM" id="Phobius"/>
    </source>
</evidence>
<name>A0A4V1IN35_9GAMM</name>
<reference evidence="2 3" key="1">
    <citation type="submission" date="2017-04" db="EMBL/GenBank/DDBJ databases">
        <title>Draft genome sequence of Zooshikella ganghwensis VG4 isolated from Red Sea sediments.</title>
        <authorList>
            <person name="Rehman Z."/>
            <person name="Alam I."/>
            <person name="Kamau A."/>
            <person name="Bajic V."/>
            <person name="Leiknes T."/>
        </authorList>
    </citation>
    <scope>NUCLEOTIDE SEQUENCE [LARGE SCALE GENOMIC DNA]</scope>
    <source>
        <strain evidence="2 3">VG4</strain>
    </source>
</reference>
<dbReference type="EMBL" id="NDXW01000001">
    <property type="protein sequence ID" value="RDH42351.1"/>
    <property type="molecule type" value="Genomic_DNA"/>
</dbReference>
<dbReference type="AlphaFoldDB" id="A0A4V1IN35"/>
<keyword evidence="1" id="KW-1133">Transmembrane helix</keyword>
<keyword evidence="3" id="KW-1185">Reference proteome</keyword>
<keyword evidence="1" id="KW-0472">Membrane</keyword>
<sequence>MIIEIILIIALTNLLSSIKKPFVCSAIYTFVIVIFALFVENNLFDMLLVILIYFALSSLYFWLLDHFSEGILYWVIYIFGLIALLIV</sequence>
<organism evidence="2 3">
    <name type="scientific">Zooshikella ganghwensis</name>
    <dbReference type="NCBI Taxonomy" id="202772"/>
    <lineage>
        <taxon>Bacteria</taxon>
        <taxon>Pseudomonadati</taxon>
        <taxon>Pseudomonadota</taxon>
        <taxon>Gammaproteobacteria</taxon>
        <taxon>Oceanospirillales</taxon>
        <taxon>Zooshikellaceae</taxon>
        <taxon>Zooshikella</taxon>
    </lineage>
</organism>
<dbReference type="Proteomes" id="UP000257039">
    <property type="component" value="Unassembled WGS sequence"/>
</dbReference>
<comment type="caution">
    <text evidence="2">The sequence shown here is derived from an EMBL/GenBank/DDBJ whole genome shotgun (WGS) entry which is preliminary data.</text>
</comment>
<protein>
    <submittedName>
        <fullName evidence="2">Uncharacterized protein</fullName>
    </submittedName>
</protein>
<evidence type="ECO:0000313" key="2">
    <source>
        <dbReference type="EMBL" id="RDH42351.1"/>
    </source>
</evidence>
<proteinExistence type="predicted"/>
<keyword evidence="1" id="KW-0812">Transmembrane</keyword>
<feature type="transmembrane region" description="Helical" evidence="1">
    <location>
        <begin position="70"/>
        <end position="86"/>
    </location>
</feature>